<accession>J3KG36</accession>
<dbReference type="InParanoid" id="J3KG36"/>
<dbReference type="InterPro" id="IPR041078">
    <property type="entry name" value="Plavaka"/>
</dbReference>
<dbReference type="GeneID" id="24164543"/>
<reference evidence="2" key="2">
    <citation type="journal article" date="2010" name="Genome Res.">
        <title>Population genomic sequencing of Coccidioides fungi reveals recent hybridization and transposon control.</title>
        <authorList>
            <person name="Neafsey D.E."/>
            <person name="Barker B.M."/>
            <person name="Sharpton T.J."/>
            <person name="Stajich J.E."/>
            <person name="Park D.J."/>
            <person name="Whiston E."/>
            <person name="Hung C.-Y."/>
            <person name="McMahan C."/>
            <person name="White J."/>
            <person name="Sykes S."/>
            <person name="Heiman D."/>
            <person name="Young S."/>
            <person name="Zeng Q."/>
            <person name="Abouelleil A."/>
            <person name="Aftuck L."/>
            <person name="Bessette D."/>
            <person name="Brown A."/>
            <person name="FitzGerald M."/>
            <person name="Lui A."/>
            <person name="Macdonald J.P."/>
            <person name="Priest M."/>
            <person name="Orbach M.J."/>
            <person name="Galgiani J.N."/>
            <person name="Kirkland T.N."/>
            <person name="Cole G.T."/>
            <person name="Birren B.W."/>
            <person name="Henn M.R."/>
            <person name="Taylor J.W."/>
            <person name="Rounsley S.D."/>
        </authorList>
    </citation>
    <scope>GENOME REANNOTATION</scope>
    <source>
        <strain evidence="2">RS</strain>
    </source>
</reference>
<protein>
    <submittedName>
        <fullName evidence="1">Uncharacterized protein</fullName>
    </submittedName>
</protein>
<evidence type="ECO:0000313" key="1">
    <source>
        <dbReference type="EMBL" id="EAS34664.3"/>
    </source>
</evidence>
<proteinExistence type="predicted"/>
<name>J3KG36_COCIM</name>
<dbReference type="VEuPathDB" id="FungiDB:CIMG_12916"/>
<dbReference type="KEGG" id="cim:CIMG_12916"/>
<gene>
    <name evidence="1" type="ORF">CIMG_12916</name>
</gene>
<reference evidence="2" key="1">
    <citation type="journal article" date="2009" name="Genome Res.">
        <title>Comparative genomic analyses of the human fungal pathogens Coccidioides and their relatives.</title>
        <authorList>
            <person name="Sharpton T.J."/>
            <person name="Stajich J.E."/>
            <person name="Rounsley S.D."/>
            <person name="Gardner M.J."/>
            <person name="Wortman J.R."/>
            <person name="Jordar V.S."/>
            <person name="Maiti R."/>
            <person name="Kodira C.D."/>
            <person name="Neafsey D.E."/>
            <person name="Zeng Q."/>
            <person name="Hung C.-Y."/>
            <person name="McMahan C."/>
            <person name="Muszewska A."/>
            <person name="Grynberg M."/>
            <person name="Mandel M.A."/>
            <person name="Kellner E.M."/>
            <person name="Barker B.M."/>
            <person name="Galgiani J.N."/>
            <person name="Orbach M.J."/>
            <person name="Kirkland T.N."/>
            <person name="Cole G.T."/>
            <person name="Henn M.R."/>
            <person name="Birren B.W."/>
            <person name="Taylor J.W."/>
        </authorList>
    </citation>
    <scope>NUCLEOTIDE SEQUENCE [LARGE SCALE GENOMIC DNA]</scope>
    <source>
        <strain evidence="2">RS</strain>
    </source>
</reference>
<dbReference type="OrthoDB" id="5293665at2759"/>
<dbReference type="Proteomes" id="UP000001261">
    <property type="component" value="Unassembled WGS sequence"/>
</dbReference>
<keyword evidence="2" id="KW-1185">Reference proteome</keyword>
<dbReference type="RefSeq" id="XP_001246247.2">
    <property type="nucleotide sequence ID" value="XM_001246246.2"/>
</dbReference>
<dbReference type="Pfam" id="PF18759">
    <property type="entry name" value="Plavaka"/>
    <property type="match status" value="1"/>
</dbReference>
<sequence length="300" mass="35284">MNGTMLVEFLPSLKNALQKLKFQVYYEFIRIILKLLEHLYKTGFMVKYTDEHCIICTVPPNAQENLMEFWPMRTHEYTLAMLQNQQDAIVTRRLDEISTRIKEMLIHAVLNFVWHYSLVNVHSIIMIDIFHQLLKELVNHLINWLKTLIKNVFKAMCQEKKDSDSTIIISDTTKSAAVLFAHATNNKDSAESGYFNFLKFHVLVHYAQFIYEFGRLDRFDTENYEISHKYLVKKLFSRINKQELYQNQIIKHNICCMNMMLLKNTALDNKILNQEAARAADKLEVKNTCSSEAVPIHDLK</sequence>
<dbReference type="AlphaFoldDB" id="J3KG36"/>
<dbReference type="EMBL" id="GG704911">
    <property type="protein sequence ID" value="EAS34664.3"/>
    <property type="molecule type" value="Genomic_DNA"/>
</dbReference>
<organism evidence="1 2">
    <name type="scientific">Coccidioides immitis (strain RS)</name>
    <name type="common">Valley fever fungus</name>
    <dbReference type="NCBI Taxonomy" id="246410"/>
    <lineage>
        <taxon>Eukaryota</taxon>
        <taxon>Fungi</taxon>
        <taxon>Dikarya</taxon>
        <taxon>Ascomycota</taxon>
        <taxon>Pezizomycotina</taxon>
        <taxon>Eurotiomycetes</taxon>
        <taxon>Eurotiomycetidae</taxon>
        <taxon>Onygenales</taxon>
        <taxon>Onygenaceae</taxon>
        <taxon>Coccidioides</taxon>
    </lineage>
</organism>
<evidence type="ECO:0000313" key="2">
    <source>
        <dbReference type="Proteomes" id="UP000001261"/>
    </source>
</evidence>